<comment type="caution">
    <text evidence="2">The sequence shown here is derived from an EMBL/GenBank/DDBJ whole genome shotgun (WGS) entry which is preliminary data.</text>
</comment>
<dbReference type="STRING" id="762211.BSTEL_1230"/>
<feature type="compositionally biased region" description="Basic and acidic residues" evidence="1">
    <location>
        <begin position="45"/>
        <end position="68"/>
    </location>
</feature>
<dbReference type="AlphaFoldDB" id="A0A087DGB0"/>
<organism evidence="2 3">
    <name type="scientific">Bifidobacterium stellenboschense</name>
    <dbReference type="NCBI Taxonomy" id="762211"/>
    <lineage>
        <taxon>Bacteria</taxon>
        <taxon>Bacillati</taxon>
        <taxon>Actinomycetota</taxon>
        <taxon>Actinomycetes</taxon>
        <taxon>Bifidobacteriales</taxon>
        <taxon>Bifidobacteriaceae</taxon>
        <taxon>Bifidobacterium</taxon>
    </lineage>
</organism>
<dbReference type="Proteomes" id="UP000029004">
    <property type="component" value="Unassembled WGS sequence"/>
</dbReference>
<name>A0A087DGB0_9BIFI</name>
<keyword evidence="3" id="KW-1185">Reference proteome</keyword>
<reference evidence="2 3" key="1">
    <citation type="submission" date="2014-03" db="EMBL/GenBank/DDBJ databases">
        <title>Genomics of Bifidobacteria.</title>
        <authorList>
            <person name="Ventura M."/>
            <person name="Milani C."/>
            <person name="Lugli G.A."/>
        </authorList>
    </citation>
    <scope>NUCLEOTIDE SEQUENCE [LARGE SCALE GENOMIC DNA]</scope>
    <source>
        <strain evidence="2 3">DSM 23968</strain>
    </source>
</reference>
<feature type="compositionally biased region" description="Gly residues" evidence="1">
    <location>
        <begin position="24"/>
        <end position="36"/>
    </location>
</feature>
<dbReference type="EMBL" id="JGZP01000021">
    <property type="protein sequence ID" value="KFI94560.1"/>
    <property type="molecule type" value="Genomic_DNA"/>
</dbReference>
<evidence type="ECO:0000256" key="1">
    <source>
        <dbReference type="SAM" id="MobiDB-lite"/>
    </source>
</evidence>
<evidence type="ECO:0000313" key="2">
    <source>
        <dbReference type="EMBL" id="KFI94560.1"/>
    </source>
</evidence>
<sequence>MFNTSLPWYLRMPNRLRTVAPGTDAGGTGGENGGQSGTDDTDDGTDWKAKFEAERAHSRKWEQHERSGPDTGDITPVGIRSIQRISRFPVSVG</sequence>
<protein>
    <submittedName>
        <fullName evidence="2">Uncharacterized protein</fullName>
    </submittedName>
</protein>
<evidence type="ECO:0000313" key="3">
    <source>
        <dbReference type="Proteomes" id="UP000029004"/>
    </source>
</evidence>
<proteinExistence type="predicted"/>
<gene>
    <name evidence="2" type="ORF">BSTEL_1230</name>
</gene>
<dbReference type="RefSeq" id="WP_034529963.1">
    <property type="nucleotide sequence ID" value="NZ_JGZP01000021.1"/>
</dbReference>
<accession>A0A087DGB0</accession>
<feature type="region of interest" description="Disordered" evidence="1">
    <location>
        <begin position="18"/>
        <end position="80"/>
    </location>
</feature>